<evidence type="ECO:0000256" key="3">
    <source>
        <dbReference type="ARBA" id="ARBA00022679"/>
    </source>
</evidence>
<dbReference type="OrthoDB" id="47375at2759"/>
<keyword evidence="7" id="KW-1185">Reference proteome</keyword>
<dbReference type="PANTHER" id="PTHR10730">
    <property type="entry name" value="PROCOLLAGEN-LYSINE,2-OXOGLUTARATE 5-DIOXYGENASE/GLYCOSYLTRANSFERASE 25 FAMILY MEMBER"/>
    <property type="match status" value="1"/>
</dbReference>
<sequence>MVALLHRRIAYAVAAIVFVTVVFLSRDVATEHVKNINWNTSTDFLRKGSENKENDKPKVPEPYDIHNPYNDSAETANIPETSNQNKIDTQASNNDNSINSIKNATFGFEHIFVVGLPSRSDRRDGMALGAGLTGVQIEFIDGIAGSDITEKAIILPQEGKAIEGGSLGAWRAHINAIREVVMRNLTTALIMEDDIDWDVRIKRQLRDFALSSRALLQPLRDSDGYADPSYPYKTAKSPKKTVNLKFSELPPTKDPITTPYGDKWDAFWLGNCGMAFPDDKNAFISRGRVTYENDETVPAKKFMDKANLPQLLEQYPDHTRVVHHSQGGICSLAYAVTQRGAQKMLYELALKPVTRPFDLMLNAFCGGDLGGEDHNCLAVSPPIFNHHRPAGNMNSESDISPHGENYRAEPMTDLVRWAVRVNAAKLLRGEQNFVDAFPDDKE</sequence>
<feature type="compositionally biased region" description="Basic and acidic residues" evidence="4">
    <location>
        <begin position="46"/>
        <end position="64"/>
    </location>
</feature>
<dbReference type="PANTHER" id="PTHR10730:SF53">
    <property type="entry name" value="GLYCOSYLTRANSFERASE 25 FAMILY MEMBER"/>
    <property type="match status" value="1"/>
</dbReference>
<evidence type="ECO:0000256" key="1">
    <source>
        <dbReference type="ARBA" id="ARBA00006721"/>
    </source>
</evidence>
<protein>
    <recommendedName>
        <fullName evidence="5">Glycosyl transferase family 25 domain-containing protein</fullName>
    </recommendedName>
</protein>
<evidence type="ECO:0000256" key="2">
    <source>
        <dbReference type="ARBA" id="ARBA00022676"/>
    </source>
</evidence>
<feature type="region of interest" description="Disordered" evidence="4">
    <location>
        <begin position="46"/>
        <end position="91"/>
    </location>
</feature>
<feature type="compositionally biased region" description="Polar residues" evidence="4">
    <location>
        <begin position="69"/>
        <end position="91"/>
    </location>
</feature>
<dbReference type="InterPro" id="IPR050757">
    <property type="entry name" value="Collagen_mod_GT25"/>
</dbReference>
<reference evidence="6 7" key="1">
    <citation type="journal article" date="2015" name="Genome Announc.">
        <title>Draft Genome Sequence and Gene Annotation of the Entomopathogenic Fungus Verticillium hemipterigenum.</title>
        <authorList>
            <person name="Horn F."/>
            <person name="Habel A."/>
            <person name="Scharf D.H."/>
            <person name="Dworschak J."/>
            <person name="Brakhage A.A."/>
            <person name="Guthke R."/>
            <person name="Hertweck C."/>
            <person name="Linde J."/>
        </authorList>
    </citation>
    <scope>NUCLEOTIDE SEQUENCE [LARGE SCALE GENOMIC DNA]</scope>
</reference>
<keyword evidence="2" id="KW-0328">Glycosyltransferase</keyword>
<dbReference type="HOGENOM" id="CLU_032992_1_0_1"/>
<evidence type="ECO:0000256" key="4">
    <source>
        <dbReference type="SAM" id="MobiDB-lite"/>
    </source>
</evidence>
<evidence type="ECO:0000313" key="7">
    <source>
        <dbReference type="Proteomes" id="UP000039046"/>
    </source>
</evidence>
<dbReference type="GO" id="GO:0016740">
    <property type="term" value="F:transferase activity"/>
    <property type="evidence" value="ECO:0007669"/>
    <property type="project" value="UniProtKB-KW"/>
</dbReference>
<accession>A0A0A1TS22</accession>
<dbReference type="Proteomes" id="UP000039046">
    <property type="component" value="Unassembled WGS sequence"/>
</dbReference>
<evidence type="ECO:0000313" key="6">
    <source>
        <dbReference type="EMBL" id="CEJ94878.1"/>
    </source>
</evidence>
<dbReference type="AlphaFoldDB" id="A0A0A1TS22"/>
<proteinExistence type="inferred from homology"/>
<dbReference type="Pfam" id="PF01755">
    <property type="entry name" value="Glyco_transf_25"/>
    <property type="match status" value="1"/>
</dbReference>
<comment type="similarity">
    <text evidence="1">Belongs to the glycosyltransferase 25 family.</text>
</comment>
<keyword evidence="3" id="KW-0808">Transferase</keyword>
<organism evidence="6 7">
    <name type="scientific">[Torrubiella] hemipterigena</name>
    <dbReference type="NCBI Taxonomy" id="1531966"/>
    <lineage>
        <taxon>Eukaryota</taxon>
        <taxon>Fungi</taxon>
        <taxon>Dikarya</taxon>
        <taxon>Ascomycota</taxon>
        <taxon>Pezizomycotina</taxon>
        <taxon>Sordariomycetes</taxon>
        <taxon>Hypocreomycetidae</taxon>
        <taxon>Hypocreales</taxon>
        <taxon>Clavicipitaceae</taxon>
        <taxon>Clavicipitaceae incertae sedis</taxon>
        <taxon>'Torrubiella' clade</taxon>
    </lineage>
</organism>
<evidence type="ECO:0000259" key="5">
    <source>
        <dbReference type="Pfam" id="PF01755"/>
    </source>
</evidence>
<dbReference type="EMBL" id="CDHN01000008">
    <property type="protein sequence ID" value="CEJ94878.1"/>
    <property type="molecule type" value="Genomic_DNA"/>
</dbReference>
<dbReference type="CDD" id="cd06532">
    <property type="entry name" value="Glyco_transf_25"/>
    <property type="match status" value="1"/>
</dbReference>
<gene>
    <name evidence="6" type="ORF">VHEMI10385</name>
</gene>
<dbReference type="InterPro" id="IPR002654">
    <property type="entry name" value="Glyco_trans_25"/>
</dbReference>
<feature type="domain" description="Glycosyl transferase family 25" evidence="5">
    <location>
        <begin position="109"/>
        <end position="348"/>
    </location>
</feature>
<dbReference type="STRING" id="1531966.A0A0A1TS22"/>
<name>A0A0A1TS22_9HYPO</name>